<gene>
    <name evidence="1" type="ORF">ABWK59_30755</name>
</gene>
<dbReference type="RefSeq" id="WP_354643925.1">
    <property type="nucleotide sequence ID" value="NZ_CP159872.1"/>
</dbReference>
<evidence type="ECO:0000313" key="1">
    <source>
        <dbReference type="EMBL" id="XCM82990.1"/>
    </source>
</evidence>
<name>A0AAU8K686_9ACTN</name>
<organism evidence="1">
    <name type="scientific">Kitasatospora camelliae</name>
    <dbReference type="NCBI Taxonomy" id="3156397"/>
    <lineage>
        <taxon>Bacteria</taxon>
        <taxon>Bacillati</taxon>
        <taxon>Actinomycetota</taxon>
        <taxon>Actinomycetes</taxon>
        <taxon>Kitasatosporales</taxon>
        <taxon>Streptomycetaceae</taxon>
        <taxon>Kitasatospora</taxon>
    </lineage>
</organism>
<reference evidence="1" key="1">
    <citation type="submission" date="2024-06" db="EMBL/GenBank/DDBJ databases">
        <title>The genome sequences of Kitasatospora sp. strain HUAS MG31.</title>
        <authorList>
            <person name="Mo P."/>
        </authorList>
    </citation>
    <scope>NUCLEOTIDE SEQUENCE</scope>
    <source>
        <strain evidence="1">HUAS MG31</strain>
    </source>
</reference>
<dbReference type="EMBL" id="CP159872">
    <property type="protein sequence ID" value="XCM82990.1"/>
    <property type="molecule type" value="Genomic_DNA"/>
</dbReference>
<proteinExistence type="predicted"/>
<sequence>MTPERRREIRQAARRWAAAELAANIDEAGEEAIEERYPDPGEAEVHRAELAAIIRRIRPA</sequence>
<dbReference type="KEGG" id="kcm:ABWK59_30755"/>
<accession>A0AAU8K686</accession>
<dbReference type="AlphaFoldDB" id="A0AAU8K686"/>
<protein>
    <submittedName>
        <fullName evidence="1">Uncharacterized protein</fullName>
    </submittedName>
</protein>